<feature type="compositionally biased region" description="Low complexity" evidence="5">
    <location>
        <begin position="632"/>
        <end position="644"/>
    </location>
</feature>
<comment type="caution">
    <text evidence="7">The sequence shown here is derived from an EMBL/GenBank/DDBJ whole genome shotgun (WGS) entry which is preliminary data.</text>
</comment>
<name>A0A5A8CPF6_CAFRO</name>
<gene>
    <name evidence="7" type="ORF">FNF29_02119</name>
</gene>
<feature type="chain" id="PRO_5022993358" description="RING-type E3 ubiquitin transferase" evidence="6">
    <location>
        <begin position="25"/>
        <end position="1047"/>
    </location>
</feature>
<proteinExistence type="predicted"/>
<feature type="region of interest" description="Disordered" evidence="5">
    <location>
        <begin position="756"/>
        <end position="783"/>
    </location>
</feature>
<dbReference type="Proteomes" id="UP000323011">
    <property type="component" value="Unassembled WGS sequence"/>
</dbReference>
<accession>A0A5A8CPF6</accession>
<feature type="coiled-coil region" evidence="4">
    <location>
        <begin position="220"/>
        <end position="287"/>
    </location>
</feature>
<dbReference type="PANTHER" id="PTHR46076">
    <property type="entry name" value="E3 UBIQUITIN-PROTEIN LIGASE RING1 / RING 2 FAMILY MEMBER"/>
    <property type="match status" value="1"/>
</dbReference>
<feature type="region of interest" description="Disordered" evidence="5">
    <location>
        <begin position="719"/>
        <end position="740"/>
    </location>
</feature>
<feature type="region of interest" description="Disordered" evidence="5">
    <location>
        <begin position="606"/>
        <end position="647"/>
    </location>
</feature>
<evidence type="ECO:0000256" key="5">
    <source>
        <dbReference type="SAM" id="MobiDB-lite"/>
    </source>
</evidence>
<feature type="region of interest" description="Disordered" evidence="5">
    <location>
        <begin position="859"/>
        <end position="894"/>
    </location>
</feature>
<feature type="compositionally biased region" description="Acidic residues" evidence="5">
    <location>
        <begin position="461"/>
        <end position="487"/>
    </location>
</feature>
<feature type="compositionally biased region" description="Acidic residues" evidence="5">
    <location>
        <begin position="369"/>
        <end position="378"/>
    </location>
</feature>
<feature type="compositionally biased region" description="Low complexity" evidence="5">
    <location>
        <begin position="719"/>
        <end position="728"/>
    </location>
</feature>
<evidence type="ECO:0000313" key="7">
    <source>
        <dbReference type="EMBL" id="KAA0154975.1"/>
    </source>
</evidence>
<comment type="catalytic activity">
    <reaction evidence="1">
        <text>S-ubiquitinyl-[E2 ubiquitin-conjugating enzyme]-L-cysteine + [acceptor protein]-L-lysine = [E2 ubiquitin-conjugating enzyme]-L-cysteine + N(6)-ubiquitinyl-[acceptor protein]-L-lysine.</text>
        <dbReference type="EC" id="2.3.2.27"/>
    </reaction>
</comment>
<dbReference type="GO" id="GO:0061630">
    <property type="term" value="F:ubiquitin protein ligase activity"/>
    <property type="evidence" value="ECO:0007669"/>
    <property type="project" value="UniProtKB-EC"/>
</dbReference>
<dbReference type="PANTHER" id="PTHR46076:SF3">
    <property type="entry name" value="E3 UBIQUITIN-PROTEIN LIGASE RING1"/>
    <property type="match status" value="1"/>
</dbReference>
<dbReference type="EC" id="2.3.2.27" evidence="2"/>
<evidence type="ECO:0000256" key="6">
    <source>
        <dbReference type="SAM" id="SignalP"/>
    </source>
</evidence>
<dbReference type="GO" id="GO:0003682">
    <property type="term" value="F:chromatin binding"/>
    <property type="evidence" value="ECO:0007669"/>
    <property type="project" value="TreeGrafter"/>
</dbReference>
<feature type="compositionally biased region" description="Acidic residues" evidence="5">
    <location>
        <begin position="429"/>
        <end position="453"/>
    </location>
</feature>
<evidence type="ECO:0000256" key="1">
    <source>
        <dbReference type="ARBA" id="ARBA00000900"/>
    </source>
</evidence>
<sequence>MRAPVLLGVLVALGAALLVPEASAALRARADASPSRTSTLDQLDDAHESVSSITKLISESLESSPSSEAAEPEQDEAEAVADSIDEVLAADADLPRQDAIAKTEEANAHIEAAEAGGEEVLAETDMSQLSDAIAGAGAGAPAGSDTEAAVEASSAEAAAAEAHAAEAEAAEAVAPEEPPAAEAQELIGGPAAGPIAVEDSIQQQLEAAAAAGDVTPASLAAEAAMAAADVKAKAAQAEQDITAAQAARDEAVAAARAAVEERRAAAVDAATQNIQQARATIESARKAITTADAIATKTLAEAKAVADAREKKVVATVKHQLAEAEAEAEQADAQAKAASDAQTALDEEAHGAVDAVREHVTNATATAEAEAEEDEDQGSEAHDRAKEALNDVKDSIKAIESALQAAERAETQADAEEAEPAANSTSAEEPTEEGAEAEAEAEPAAEAEEAGEEAEPKEAEETSGEAEEAKEDEKEETEAEEAKEEAEAEAKEEAKEEAEEAAAEEASAKEGEAADDEAAAADEAAEPRFRQVRSPSVDSLRDAAALSRAEDEANSFERASAATLADDLQSQADGVAAIIGNTQRFLGRQDAVRHARSGGVPRFRQQGMHQAPLTPARDEAARAPAPAPRPSAAPAHAPRFASSRGKAAAKDVNRFGVNFGRGSRFGNNAYPDSANLGFTWGSYGGYGSNNGQPYQGSTMTELHDPYSNVIAPYPTVGTAHSSLASTSPSPTPPGAMYNGPYGDQPYLPGYNFRERRSASRPAAPVPPAARPHSHHHAGSSAALLQAAASSLRGAPSAKQLPLAATAAEASAARSNARAAPAPASVRVNLASLLSNSAWGEIQMRFAQRRVMPGRDGLIDGNRYGPPTSVEGSALAHPFASPPPESNVDAHTPDAPDAVEEAFNRVRKSSVVSDVLDSLTASEEESDSLDEEEQRALLHKQADAMGADFFNANSRGVLSLLQTATKATRPAGFVLPVDLFKDQNPTQDYVSNTNMAMAGNANAYMNNAQPAFAPVSEFGENIAAASATPSPAPRFFDGTYERPPMPYN</sequence>
<keyword evidence="3" id="KW-0808">Transferase</keyword>
<feature type="region of interest" description="Disordered" evidence="5">
    <location>
        <begin position="364"/>
        <end position="384"/>
    </location>
</feature>
<keyword evidence="6" id="KW-0732">Signal</keyword>
<keyword evidence="8" id="KW-1185">Reference proteome</keyword>
<dbReference type="GO" id="GO:0000151">
    <property type="term" value="C:ubiquitin ligase complex"/>
    <property type="evidence" value="ECO:0007669"/>
    <property type="project" value="InterPro"/>
</dbReference>
<feature type="signal peptide" evidence="6">
    <location>
        <begin position="1"/>
        <end position="24"/>
    </location>
</feature>
<evidence type="ECO:0000256" key="4">
    <source>
        <dbReference type="SAM" id="Coils"/>
    </source>
</evidence>
<dbReference type="EMBL" id="VLTN01000009">
    <property type="protein sequence ID" value="KAA0154975.1"/>
    <property type="molecule type" value="Genomic_DNA"/>
</dbReference>
<feature type="compositionally biased region" description="Acidic residues" evidence="5">
    <location>
        <begin position="513"/>
        <end position="524"/>
    </location>
</feature>
<dbReference type="OMA" id="ESHQAMA"/>
<feature type="region of interest" description="Disordered" evidence="5">
    <location>
        <begin position="325"/>
        <end position="349"/>
    </location>
</feature>
<feature type="region of interest" description="Disordered" evidence="5">
    <location>
        <begin position="403"/>
        <end position="557"/>
    </location>
</feature>
<feature type="compositionally biased region" description="Low complexity" evidence="5">
    <location>
        <begin position="331"/>
        <end position="344"/>
    </location>
</feature>
<dbReference type="InterPro" id="IPR043540">
    <property type="entry name" value="RING1/RING2"/>
</dbReference>
<dbReference type="AlphaFoldDB" id="A0A5A8CPF6"/>
<keyword evidence="4" id="KW-0175">Coiled coil</keyword>
<reference evidence="7 8" key="1">
    <citation type="submission" date="2019-07" db="EMBL/GenBank/DDBJ databases">
        <title>Genomes of Cafeteria roenbergensis.</title>
        <authorList>
            <person name="Fischer M.G."/>
            <person name="Hackl T."/>
            <person name="Roman M."/>
        </authorList>
    </citation>
    <scope>NUCLEOTIDE SEQUENCE [LARGE SCALE GENOMIC DNA]</scope>
    <source>
        <strain evidence="7 8">BVI</strain>
    </source>
</reference>
<evidence type="ECO:0000313" key="8">
    <source>
        <dbReference type="Proteomes" id="UP000323011"/>
    </source>
</evidence>
<protein>
    <recommendedName>
        <fullName evidence="2">RING-type E3 ubiquitin transferase</fullName>
        <ecNumber evidence="2">2.3.2.27</ecNumber>
    </recommendedName>
</protein>
<dbReference type="GO" id="GO:0031519">
    <property type="term" value="C:PcG protein complex"/>
    <property type="evidence" value="ECO:0007669"/>
    <property type="project" value="TreeGrafter"/>
</dbReference>
<evidence type="ECO:0000256" key="2">
    <source>
        <dbReference type="ARBA" id="ARBA00012483"/>
    </source>
</evidence>
<evidence type="ECO:0000256" key="3">
    <source>
        <dbReference type="ARBA" id="ARBA00022679"/>
    </source>
</evidence>
<organism evidence="7 8">
    <name type="scientific">Cafeteria roenbergensis</name>
    <name type="common">Marine flagellate</name>
    <dbReference type="NCBI Taxonomy" id="33653"/>
    <lineage>
        <taxon>Eukaryota</taxon>
        <taxon>Sar</taxon>
        <taxon>Stramenopiles</taxon>
        <taxon>Bigyra</taxon>
        <taxon>Opalozoa</taxon>
        <taxon>Bicosoecida</taxon>
        <taxon>Cafeteriaceae</taxon>
        <taxon>Cafeteria</taxon>
    </lineage>
</organism>